<keyword evidence="2" id="KW-0812">Transmembrane</keyword>
<dbReference type="AlphaFoldDB" id="A0AAD2CCS9"/>
<feature type="region of interest" description="Disordered" evidence="1">
    <location>
        <begin position="1"/>
        <end position="28"/>
    </location>
</feature>
<feature type="compositionally biased region" description="Basic and acidic residues" evidence="1">
    <location>
        <begin position="19"/>
        <end position="28"/>
    </location>
</feature>
<keyword evidence="2" id="KW-0472">Membrane</keyword>
<evidence type="ECO:0000256" key="2">
    <source>
        <dbReference type="SAM" id="Phobius"/>
    </source>
</evidence>
<protein>
    <submittedName>
        <fullName evidence="3">Uncharacterized protein</fullName>
    </submittedName>
</protein>
<evidence type="ECO:0000313" key="5">
    <source>
        <dbReference type="Proteomes" id="UP001295423"/>
    </source>
</evidence>
<organism evidence="3 5">
    <name type="scientific">Cylindrotheca closterium</name>
    <dbReference type="NCBI Taxonomy" id="2856"/>
    <lineage>
        <taxon>Eukaryota</taxon>
        <taxon>Sar</taxon>
        <taxon>Stramenopiles</taxon>
        <taxon>Ochrophyta</taxon>
        <taxon>Bacillariophyta</taxon>
        <taxon>Bacillariophyceae</taxon>
        <taxon>Bacillariophycidae</taxon>
        <taxon>Bacillariales</taxon>
        <taxon>Bacillariaceae</taxon>
        <taxon>Cylindrotheca</taxon>
    </lineage>
</organism>
<dbReference type="Proteomes" id="UP001295423">
    <property type="component" value="Unassembled WGS sequence"/>
</dbReference>
<gene>
    <name evidence="4" type="ORF">CYCCA115_LOCUS10173</name>
    <name evidence="3" type="ORF">CYCCA115_LOCUS1789</name>
</gene>
<keyword evidence="2" id="KW-1133">Transmembrane helix</keyword>
<comment type="caution">
    <text evidence="3">The sequence shown here is derived from an EMBL/GenBank/DDBJ whole genome shotgun (WGS) entry which is preliminary data.</text>
</comment>
<name>A0AAD2CCS9_9STRA</name>
<reference evidence="3" key="1">
    <citation type="submission" date="2023-08" db="EMBL/GenBank/DDBJ databases">
        <authorList>
            <person name="Audoor S."/>
            <person name="Bilcke G."/>
        </authorList>
    </citation>
    <scope>NUCLEOTIDE SEQUENCE</scope>
</reference>
<keyword evidence="5" id="KW-1185">Reference proteome</keyword>
<proteinExistence type="predicted"/>
<evidence type="ECO:0000256" key="1">
    <source>
        <dbReference type="SAM" id="MobiDB-lite"/>
    </source>
</evidence>
<feature type="transmembrane region" description="Helical" evidence="2">
    <location>
        <begin position="37"/>
        <end position="64"/>
    </location>
</feature>
<sequence length="127" mass="14154">MNEASGIFDDYSASSLSRQEGEKKDSKGLMQKIKDSGVAGIIAFGIVQLGFWVGTFPFIVLAFYKVSGHFPDFNSQEDMAFFGGESFAFVNVLRLAAPFRIGFALKLVPWIQENVVDRLKFKERDDG</sequence>
<dbReference type="EMBL" id="CAKOGP040001557">
    <property type="protein sequence ID" value="CAJ1946032.1"/>
    <property type="molecule type" value="Genomic_DNA"/>
</dbReference>
<evidence type="ECO:0000313" key="3">
    <source>
        <dbReference type="EMBL" id="CAJ1929894.1"/>
    </source>
</evidence>
<dbReference type="EMBL" id="CAKOGP040000101">
    <property type="protein sequence ID" value="CAJ1929894.1"/>
    <property type="molecule type" value="Genomic_DNA"/>
</dbReference>
<accession>A0AAD2CCS9</accession>
<evidence type="ECO:0000313" key="4">
    <source>
        <dbReference type="EMBL" id="CAJ1946032.1"/>
    </source>
</evidence>